<keyword evidence="4" id="KW-1185">Reference proteome</keyword>
<dbReference type="InterPro" id="IPR043857">
    <property type="entry name" value="DUF5819"/>
</dbReference>
<organism evidence="3 4">
    <name type="scientific">Saccharopolyspora mangrovi</name>
    <dbReference type="NCBI Taxonomy" id="3082379"/>
    <lineage>
        <taxon>Bacteria</taxon>
        <taxon>Bacillati</taxon>
        <taxon>Actinomycetota</taxon>
        <taxon>Actinomycetes</taxon>
        <taxon>Pseudonocardiales</taxon>
        <taxon>Pseudonocardiaceae</taxon>
        <taxon>Saccharopolyspora</taxon>
    </lineage>
</organism>
<evidence type="ECO:0000256" key="1">
    <source>
        <dbReference type="SAM" id="MobiDB-lite"/>
    </source>
</evidence>
<protein>
    <submittedName>
        <fullName evidence="3">DUF5819 family protein</fullName>
    </submittedName>
</protein>
<name>A0ABU6AEU8_9PSEU</name>
<dbReference type="Proteomes" id="UP001327093">
    <property type="component" value="Unassembled WGS sequence"/>
</dbReference>
<evidence type="ECO:0000256" key="2">
    <source>
        <dbReference type="SAM" id="Phobius"/>
    </source>
</evidence>
<keyword evidence="2" id="KW-1133">Transmembrane helix</keyword>
<evidence type="ECO:0000313" key="4">
    <source>
        <dbReference type="Proteomes" id="UP001327093"/>
    </source>
</evidence>
<keyword evidence="2" id="KW-0812">Transmembrane</keyword>
<reference evidence="3 4" key="1">
    <citation type="submission" date="2023-10" db="EMBL/GenBank/DDBJ databases">
        <title>Saccharopolyspora sp. nov., isolated from mangrove soil.</title>
        <authorList>
            <person name="Lu Y."/>
            <person name="Liu W."/>
        </authorList>
    </citation>
    <scope>NUCLEOTIDE SEQUENCE [LARGE SCALE GENOMIC DNA]</scope>
    <source>
        <strain evidence="3 4">S2-29</strain>
    </source>
</reference>
<feature type="region of interest" description="Disordered" evidence="1">
    <location>
        <begin position="1"/>
        <end position="31"/>
    </location>
</feature>
<evidence type="ECO:0000313" key="3">
    <source>
        <dbReference type="EMBL" id="MEB3370003.1"/>
    </source>
</evidence>
<sequence>MREGPAGRVLGGSKSVAMTEPSGGLDDGTNATGAVQAWDEVDPPRAPGPPRRLRLLGAATGFAIALCLALSVFHVLLIFLHVAPSNTISRHYRAEINTWIYPYFEQNWRLFAPEPQSVTRQISVRTVQSSPGGAPQVSDWFDLTAVDNAAVEHNLFPSHTNQNMLRRAWDAYLDLHGSGDQPRSERALMMQKYLRNIAVDRLTTHRPGTYGAIQLRVITRPIAAPGTAGRLQPSSAETRYLPWWKVEPNGD</sequence>
<keyword evidence="2" id="KW-0472">Membrane</keyword>
<dbReference type="Pfam" id="PF19136">
    <property type="entry name" value="DUF5819"/>
    <property type="match status" value="1"/>
</dbReference>
<proteinExistence type="predicted"/>
<gene>
    <name evidence="3" type="ORF">R4I43_21570</name>
</gene>
<accession>A0ABU6AEU8</accession>
<dbReference type="EMBL" id="JAWLNX010000016">
    <property type="protein sequence ID" value="MEB3370003.1"/>
    <property type="molecule type" value="Genomic_DNA"/>
</dbReference>
<comment type="caution">
    <text evidence="3">The sequence shown here is derived from an EMBL/GenBank/DDBJ whole genome shotgun (WGS) entry which is preliminary data.</text>
</comment>
<dbReference type="RefSeq" id="WP_324267489.1">
    <property type="nucleotide sequence ID" value="NZ_JAWLNX010000016.1"/>
</dbReference>
<feature type="transmembrane region" description="Helical" evidence="2">
    <location>
        <begin position="55"/>
        <end position="80"/>
    </location>
</feature>